<feature type="transmembrane region" description="Helical" evidence="1">
    <location>
        <begin position="187"/>
        <end position="212"/>
    </location>
</feature>
<evidence type="ECO:0000256" key="1">
    <source>
        <dbReference type="SAM" id="Phobius"/>
    </source>
</evidence>
<feature type="transmembrane region" description="Helical" evidence="1">
    <location>
        <begin position="154"/>
        <end position="175"/>
    </location>
</feature>
<name>A0A7L7KSB5_9MOLU</name>
<evidence type="ECO:0000313" key="3">
    <source>
        <dbReference type="Proteomes" id="UP000514720"/>
    </source>
</evidence>
<proteinExistence type="predicted"/>
<keyword evidence="3" id="KW-1185">Reference proteome</keyword>
<accession>A0A7L7KSB5</accession>
<keyword evidence="1" id="KW-1133">Transmembrane helix</keyword>
<feature type="transmembrane region" description="Helical" evidence="1">
    <location>
        <begin position="43"/>
        <end position="66"/>
    </location>
</feature>
<dbReference type="AlphaFoldDB" id="A0A7L7KSB5"/>
<dbReference type="EMBL" id="CP048914">
    <property type="protein sequence ID" value="QMS85495.1"/>
    <property type="molecule type" value="Genomic_DNA"/>
</dbReference>
<keyword evidence="1" id="KW-0812">Transmembrane</keyword>
<dbReference type="KEGG" id="xcl:G4Z02_06985"/>
<sequence length="229" mass="26743">MYRRNYRSDELISNVIVTLIASLIIGFMISWKLVGVDTFDAEMIVYLSIGGLLFILFVITVILFFIGNRKPFVDLEIDFENEIITTLNRTITYHFKDISLFSYNTRHHQVRLYVKRRLLGFSIDEMEHRKQGIMTVEQAMKIGRYAMTVEPKKLYNYGLLLNLVWIGIAIFYIIYFGRNQVALFNNVYIPTYYAFVFIVVMVGLTIGVHSALLNRMISRKETTQDTSNN</sequence>
<feature type="transmembrane region" description="Helical" evidence="1">
    <location>
        <begin position="12"/>
        <end position="31"/>
    </location>
</feature>
<dbReference type="RefSeq" id="WP_258877293.1">
    <property type="nucleotide sequence ID" value="NZ_CP048914.1"/>
</dbReference>
<gene>
    <name evidence="2" type="ORF">G4Z02_06985</name>
</gene>
<reference evidence="2 3" key="1">
    <citation type="submission" date="2020-02" db="EMBL/GenBank/DDBJ databases">
        <authorList>
            <person name="Zheng R.K."/>
            <person name="Sun C.M."/>
        </authorList>
    </citation>
    <scope>NUCLEOTIDE SEQUENCE [LARGE SCALE GENOMIC DNA]</scope>
    <source>
        <strain evidence="3">zrk13</strain>
    </source>
</reference>
<protein>
    <submittedName>
        <fullName evidence="2">Uncharacterized protein</fullName>
    </submittedName>
</protein>
<keyword evidence="1" id="KW-0472">Membrane</keyword>
<dbReference type="Proteomes" id="UP000514720">
    <property type="component" value="Chromosome"/>
</dbReference>
<organism evidence="2 3">
    <name type="scientific">Candidatus Xianfuyuplasma coldseepsis</name>
    <dbReference type="NCBI Taxonomy" id="2782163"/>
    <lineage>
        <taxon>Bacteria</taxon>
        <taxon>Bacillati</taxon>
        <taxon>Mycoplasmatota</taxon>
        <taxon>Mollicutes</taxon>
        <taxon>Candidatus Izemoplasmatales</taxon>
        <taxon>Candidatus Izemoplasmataceae</taxon>
        <taxon>Candidatus Xianfuyuplasma</taxon>
    </lineage>
</organism>
<evidence type="ECO:0000313" key="2">
    <source>
        <dbReference type="EMBL" id="QMS85495.1"/>
    </source>
</evidence>